<evidence type="ECO:0000313" key="2">
    <source>
        <dbReference type="Proteomes" id="UP000019666"/>
    </source>
</evidence>
<dbReference type="EMBL" id="AOSK01000021">
    <property type="protein sequence ID" value="EYD77771.1"/>
    <property type="molecule type" value="Genomic_DNA"/>
</dbReference>
<accession>A0A017HTP7</accession>
<comment type="caution">
    <text evidence="1">The sequence shown here is derived from an EMBL/GenBank/DDBJ whole genome shotgun (WGS) entry which is preliminary data.</text>
</comment>
<name>A0A017HTP7_9RHOB</name>
<dbReference type="Proteomes" id="UP000019666">
    <property type="component" value="Unassembled WGS sequence"/>
</dbReference>
<reference evidence="1 2" key="1">
    <citation type="submission" date="2013-02" db="EMBL/GenBank/DDBJ databases">
        <authorList>
            <person name="Fiebig A."/>
            <person name="Goeker M."/>
            <person name="Klenk H.-P.P."/>
        </authorList>
    </citation>
    <scope>NUCLEOTIDE SEQUENCE [LARGE SCALE GENOMIC DNA]</scope>
    <source>
        <strain evidence="1 2">DSM 19309</strain>
    </source>
</reference>
<gene>
    <name evidence="1" type="ORF">Rumeso_00498</name>
</gene>
<organism evidence="1 2">
    <name type="scientific">Rubellimicrobium mesophilum DSM 19309</name>
    <dbReference type="NCBI Taxonomy" id="442562"/>
    <lineage>
        <taxon>Bacteria</taxon>
        <taxon>Pseudomonadati</taxon>
        <taxon>Pseudomonadota</taxon>
        <taxon>Alphaproteobacteria</taxon>
        <taxon>Rhodobacterales</taxon>
        <taxon>Roseobacteraceae</taxon>
        <taxon>Rubellimicrobium</taxon>
    </lineage>
</organism>
<proteinExistence type="predicted"/>
<keyword evidence="2" id="KW-1185">Reference proteome</keyword>
<dbReference type="AlphaFoldDB" id="A0A017HTP7"/>
<sequence length="125" mass="14282">MADEVWLSEKDAIETLKQSDWGMLRIPHITETVNRFDTAGLAALLGHSTTRTIAGMSDAEKGRRKYLMFLGRTLRSFAESNPEATRQVDDKQEYERGALLKFLDLALEDELEDEFGRVPSYRVKD</sequence>
<evidence type="ECO:0000313" key="1">
    <source>
        <dbReference type="EMBL" id="EYD77771.1"/>
    </source>
</evidence>
<dbReference type="HOGENOM" id="CLU_1991034_0_0_5"/>
<protein>
    <submittedName>
        <fullName evidence="1">Uncharacterized protein</fullName>
    </submittedName>
</protein>